<proteinExistence type="predicted"/>
<sequence length="348" mass="38669">MSDNTTDATNSTSYAPPGEGPAELFIERTNFNGVTIGTFLYGVHFTLFLIALHYFLSGKQWNRVQWGMVTYVVLLFSAASVYTGSNIKWGEQMFIDDRNYPGGPLGFYFNAFNTPMIILGNSAFIVTNFLADSLVLYRTWIVWQRNFLVLAFPLLIFAGSTVMSILVVYQLAKPDAHFFSNVGLSLTIPYFSLSMALNIILTLMIAGKLLLTRNRLRTVLGDAHAKLYTGIAAMLVESAALYSTFSILFIATYSVNNAVFNDFLAMQSQIMCISPLLIIIRVARGHAYSPDLTSGNVSTRVFNSTDSQQRSGPMVATRTETFHMQTWPTQNETAVGTESMTKIRDSDV</sequence>
<dbReference type="OrthoDB" id="3267806at2759"/>
<protein>
    <submittedName>
        <fullName evidence="2">Uncharacterized protein</fullName>
    </submittedName>
</protein>
<keyword evidence="3" id="KW-1185">Reference proteome</keyword>
<feature type="transmembrane region" description="Helical" evidence="1">
    <location>
        <begin position="263"/>
        <end position="283"/>
    </location>
</feature>
<feature type="transmembrane region" description="Helical" evidence="1">
    <location>
        <begin position="68"/>
        <end position="85"/>
    </location>
</feature>
<keyword evidence="1" id="KW-0812">Transmembrane</keyword>
<gene>
    <name evidence="2" type="ORF">EXIGLDRAFT_254144</name>
</gene>
<accession>A0A165DWW5</accession>
<feature type="transmembrane region" description="Helical" evidence="1">
    <location>
        <begin position="184"/>
        <end position="206"/>
    </location>
</feature>
<dbReference type="Proteomes" id="UP000077266">
    <property type="component" value="Unassembled WGS sequence"/>
</dbReference>
<reference evidence="2 3" key="1">
    <citation type="journal article" date="2016" name="Mol. Biol. Evol.">
        <title>Comparative Genomics of Early-Diverging Mushroom-Forming Fungi Provides Insights into the Origins of Lignocellulose Decay Capabilities.</title>
        <authorList>
            <person name="Nagy L.G."/>
            <person name="Riley R."/>
            <person name="Tritt A."/>
            <person name="Adam C."/>
            <person name="Daum C."/>
            <person name="Floudas D."/>
            <person name="Sun H."/>
            <person name="Yadav J.S."/>
            <person name="Pangilinan J."/>
            <person name="Larsson K.H."/>
            <person name="Matsuura K."/>
            <person name="Barry K."/>
            <person name="Labutti K."/>
            <person name="Kuo R."/>
            <person name="Ohm R.A."/>
            <person name="Bhattacharya S.S."/>
            <person name="Shirouzu T."/>
            <person name="Yoshinaga Y."/>
            <person name="Martin F.M."/>
            <person name="Grigoriev I.V."/>
            <person name="Hibbett D.S."/>
        </authorList>
    </citation>
    <scope>NUCLEOTIDE SEQUENCE [LARGE SCALE GENOMIC DNA]</scope>
    <source>
        <strain evidence="2 3">HHB12029</strain>
    </source>
</reference>
<evidence type="ECO:0000313" key="3">
    <source>
        <dbReference type="Proteomes" id="UP000077266"/>
    </source>
</evidence>
<name>A0A165DWW5_EXIGL</name>
<organism evidence="2 3">
    <name type="scientific">Exidia glandulosa HHB12029</name>
    <dbReference type="NCBI Taxonomy" id="1314781"/>
    <lineage>
        <taxon>Eukaryota</taxon>
        <taxon>Fungi</taxon>
        <taxon>Dikarya</taxon>
        <taxon>Basidiomycota</taxon>
        <taxon>Agaricomycotina</taxon>
        <taxon>Agaricomycetes</taxon>
        <taxon>Auriculariales</taxon>
        <taxon>Exidiaceae</taxon>
        <taxon>Exidia</taxon>
    </lineage>
</organism>
<feature type="transmembrane region" description="Helical" evidence="1">
    <location>
        <begin position="147"/>
        <end position="172"/>
    </location>
</feature>
<feature type="transmembrane region" description="Helical" evidence="1">
    <location>
        <begin position="105"/>
        <end position="126"/>
    </location>
</feature>
<feature type="transmembrane region" description="Helical" evidence="1">
    <location>
        <begin position="34"/>
        <end position="56"/>
    </location>
</feature>
<evidence type="ECO:0000256" key="1">
    <source>
        <dbReference type="SAM" id="Phobius"/>
    </source>
</evidence>
<keyword evidence="1" id="KW-0472">Membrane</keyword>
<feature type="transmembrane region" description="Helical" evidence="1">
    <location>
        <begin position="227"/>
        <end position="251"/>
    </location>
</feature>
<keyword evidence="1" id="KW-1133">Transmembrane helix</keyword>
<dbReference type="InParanoid" id="A0A165DWW5"/>
<evidence type="ECO:0000313" key="2">
    <source>
        <dbReference type="EMBL" id="KZV85551.1"/>
    </source>
</evidence>
<dbReference type="AlphaFoldDB" id="A0A165DWW5"/>
<dbReference type="EMBL" id="KV426184">
    <property type="protein sequence ID" value="KZV85551.1"/>
    <property type="molecule type" value="Genomic_DNA"/>
</dbReference>